<reference evidence="13" key="1">
    <citation type="journal article" date="2020" name="Stud. Mycol.">
        <title>101 Dothideomycetes genomes: a test case for predicting lifestyles and emergence of pathogens.</title>
        <authorList>
            <person name="Haridas S."/>
            <person name="Albert R."/>
            <person name="Binder M."/>
            <person name="Bloem J."/>
            <person name="Labutti K."/>
            <person name="Salamov A."/>
            <person name="Andreopoulos B."/>
            <person name="Baker S."/>
            <person name="Barry K."/>
            <person name="Bills G."/>
            <person name="Bluhm B."/>
            <person name="Cannon C."/>
            <person name="Castanera R."/>
            <person name="Culley D."/>
            <person name="Daum C."/>
            <person name="Ezra D."/>
            <person name="Gonzalez J."/>
            <person name="Henrissat B."/>
            <person name="Kuo A."/>
            <person name="Liang C."/>
            <person name="Lipzen A."/>
            <person name="Lutzoni F."/>
            <person name="Magnuson J."/>
            <person name="Mondo S."/>
            <person name="Nolan M."/>
            <person name="Ohm R."/>
            <person name="Pangilinan J."/>
            <person name="Park H.-J."/>
            <person name="Ramirez L."/>
            <person name="Alfaro M."/>
            <person name="Sun H."/>
            <person name="Tritt A."/>
            <person name="Yoshinaga Y."/>
            <person name="Zwiers L.-H."/>
            <person name="Turgeon B."/>
            <person name="Goodwin S."/>
            <person name="Spatafora J."/>
            <person name="Crous P."/>
            <person name="Grigoriev I."/>
        </authorList>
    </citation>
    <scope>NUCLEOTIDE SEQUENCE</scope>
    <source>
        <strain evidence="13">CBS 122368</strain>
    </source>
</reference>
<evidence type="ECO:0000256" key="5">
    <source>
        <dbReference type="ARBA" id="ARBA00022729"/>
    </source>
</evidence>
<dbReference type="PANTHER" id="PTHR12145">
    <property type="entry name" value="MANNAN ENDO-1,6-ALPHA-MANNOSIDASE DCW1"/>
    <property type="match status" value="1"/>
</dbReference>
<keyword evidence="6 10" id="KW-0378">Hydrolase</keyword>
<keyword evidence="11" id="KW-1133">Transmembrane helix</keyword>
<dbReference type="RefSeq" id="XP_033692200.1">
    <property type="nucleotide sequence ID" value="XM_033826429.1"/>
</dbReference>
<dbReference type="Proteomes" id="UP000800094">
    <property type="component" value="Unassembled WGS sequence"/>
</dbReference>
<evidence type="ECO:0000256" key="4">
    <source>
        <dbReference type="ARBA" id="ARBA00012350"/>
    </source>
</evidence>
<dbReference type="OrthoDB" id="4187847at2759"/>
<evidence type="ECO:0000256" key="8">
    <source>
        <dbReference type="ARBA" id="ARBA00023180"/>
    </source>
</evidence>
<evidence type="ECO:0000256" key="9">
    <source>
        <dbReference type="ARBA" id="ARBA00023295"/>
    </source>
</evidence>
<evidence type="ECO:0000256" key="6">
    <source>
        <dbReference type="ARBA" id="ARBA00022801"/>
    </source>
</evidence>
<dbReference type="AlphaFoldDB" id="A0A6A6J3I5"/>
<feature type="transmembrane region" description="Helical" evidence="11">
    <location>
        <begin position="429"/>
        <end position="450"/>
    </location>
</feature>
<dbReference type="Pfam" id="PF03663">
    <property type="entry name" value="Glyco_hydro_76"/>
    <property type="match status" value="1"/>
</dbReference>
<dbReference type="SUPFAM" id="SSF48208">
    <property type="entry name" value="Six-hairpin glycosidases"/>
    <property type="match status" value="1"/>
</dbReference>
<dbReference type="GO" id="GO:0009272">
    <property type="term" value="P:fungal-type cell wall biogenesis"/>
    <property type="evidence" value="ECO:0007669"/>
    <property type="project" value="TreeGrafter"/>
</dbReference>
<dbReference type="PIRSF" id="PIRSF016302">
    <property type="entry name" value="Man_a_manosd"/>
    <property type="match status" value="1"/>
</dbReference>
<dbReference type="InterPro" id="IPR014480">
    <property type="entry name" value="Mannan-1_6-alpha_mannosidase"/>
</dbReference>
<evidence type="ECO:0000256" key="2">
    <source>
        <dbReference type="ARBA" id="ARBA00004308"/>
    </source>
</evidence>
<keyword evidence="11" id="KW-0812">Transmembrane</keyword>
<evidence type="ECO:0000256" key="1">
    <source>
        <dbReference type="ARBA" id="ARBA00001452"/>
    </source>
</evidence>
<dbReference type="PANTHER" id="PTHR12145:SF36">
    <property type="entry name" value="MANNAN ENDO-1,6-ALPHA-MANNOSIDASE DCW1"/>
    <property type="match status" value="1"/>
</dbReference>
<keyword evidence="8" id="KW-0325">Glycoprotein</keyword>
<keyword evidence="7 11" id="KW-0472">Membrane</keyword>
<gene>
    <name evidence="13" type="ORF">BU26DRAFT_499736</name>
</gene>
<name>A0A6A6J3I5_9PLEO</name>
<dbReference type="Gene3D" id="1.50.10.20">
    <property type="match status" value="1"/>
</dbReference>
<dbReference type="GO" id="GO:0008496">
    <property type="term" value="F:mannan endo-1,6-alpha-mannosidase activity"/>
    <property type="evidence" value="ECO:0007669"/>
    <property type="project" value="UniProtKB-UniRule"/>
</dbReference>
<comment type="catalytic activity">
    <reaction evidence="1 10">
        <text>Random hydrolysis of (1-&gt;6)-alpha-D-mannosidic linkages in unbranched (1-&gt;6)-mannans.</text>
        <dbReference type="EC" id="3.2.1.101"/>
    </reaction>
</comment>
<organism evidence="13 14">
    <name type="scientific">Trematosphaeria pertusa</name>
    <dbReference type="NCBI Taxonomy" id="390896"/>
    <lineage>
        <taxon>Eukaryota</taxon>
        <taxon>Fungi</taxon>
        <taxon>Dikarya</taxon>
        <taxon>Ascomycota</taxon>
        <taxon>Pezizomycotina</taxon>
        <taxon>Dothideomycetes</taxon>
        <taxon>Pleosporomycetidae</taxon>
        <taxon>Pleosporales</taxon>
        <taxon>Massarineae</taxon>
        <taxon>Trematosphaeriaceae</taxon>
        <taxon>Trematosphaeria</taxon>
    </lineage>
</organism>
<evidence type="ECO:0000313" key="14">
    <source>
        <dbReference type="Proteomes" id="UP000800094"/>
    </source>
</evidence>
<dbReference type="GeneID" id="54579759"/>
<keyword evidence="5 12" id="KW-0732">Signal</keyword>
<keyword evidence="14" id="KW-1185">Reference proteome</keyword>
<evidence type="ECO:0000256" key="3">
    <source>
        <dbReference type="ARBA" id="ARBA00009699"/>
    </source>
</evidence>
<sequence>MKLSRSALGVLGASALLASGAGAIDMDINSPESIKKAAGIAAAGLRKWYTGDRPGDVPGNLPDPYFWWECGAMFNAFIDYWYYTGDDQYNNITSQAMQHQIGDYQAFMPPNQTKTLGNDDQAFWGMAAMSAAENKLPDLPDGQGPSWLALAQAVFNTQAVRWNTDACGGGLKWQIFTFNNGYNYRNTISNGCFFNIAARLYKYTNNQTYADWAEKAWNWELAIGLMSQDYHYFDGTDDRQNCSSVNHIQWTYNAGVHMAGAAALWNATGSEEWRTKLLGIINATNVFFKDNIMFEVACESNGKCDVDQRSFKAYLARWMGYTMIVAPWTRDLMMNRMQLSAQAAAKQCNAGEDQQTCGLRWTNNGVNDGSFGVGEQMAAMEIFQNLLIDQVSGPATENAGGISKSDPSAGGEVQSQPITFNEITTGDKAGAGFLTTIVLIGIVAGAWWMVA</sequence>
<evidence type="ECO:0000256" key="12">
    <source>
        <dbReference type="SAM" id="SignalP"/>
    </source>
</evidence>
<dbReference type="FunFam" id="1.50.10.20:FF:000006">
    <property type="entry name" value="Mannan endo-1,6-alpha-mannosidase"/>
    <property type="match status" value="1"/>
</dbReference>
<dbReference type="EC" id="3.2.1.101" evidence="4 10"/>
<feature type="signal peptide" evidence="12">
    <location>
        <begin position="1"/>
        <end position="23"/>
    </location>
</feature>
<keyword evidence="9 10" id="KW-0326">Glycosidase</keyword>
<evidence type="ECO:0000313" key="13">
    <source>
        <dbReference type="EMBL" id="KAF2257196.1"/>
    </source>
</evidence>
<dbReference type="InterPro" id="IPR008928">
    <property type="entry name" value="6-hairpin_glycosidase_sf"/>
</dbReference>
<comment type="subcellular location">
    <subcellularLocation>
        <location evidence="2">Endomembrane system</location>
    </subcellularLocation>
</comment>
<evidence type="ECO:0000256" key="11">
    <source>
        <dbReference type="SAM" id="Phobius"/>
    </source>
</evidence>
<protein>
    <recommendedName>
        <fullName evidence="4 10">Mannan endo-1,6-alpha-mannosidase</fullName>
        <ecNumber evidence="4 10">3.2.1.101</ecNumber>
    </recommendedName>
</protein>
<evidence type="ECO:0000256" key="7">
    <source>
        <dbReference type="ARBA" id="ARBA00023136"/>
    </source>
</evidence>
<dbReference type="EMBL" id="ML987189">
    <property type="protein sequence ID" value="KAF2257196.1"/>
    <property type="molecule type" value="Genomic_DNA"/>
</dbReference>
<dbReference type="GO" id="GO:0012505">
    <property type="term" value="C:endomembrane system"/>
    <property type="evidence" value="ECO:0007669"/>
    <property type="project" value="UniProtKB-SubCell"/>
</dbReference>
<dbReference type="GO" id="GO:0016052">
    <property type="term" value="P:carbohydrate catabolic process"/>
    <property type="evidence" value="ECO:0007669"/>
    <property type="project" value="InterPro"/>
</dbReference>
<comment type="similarity">
    <text evidence="3 10">Belongs to the glycosyl hydrolase 76 family.</text>
</comment>
<proteinExistence type="inferred from homology"/>
<accession>A0A6A6J3I5</accession>
<feature type="chain" id="PRO_5025574139" description="Mannan endo-1,6-alpha-mannosidase" evidence="12">
    <location>
        <begin position="24"/>
        <end position="451"/>
    </location>
</feature>
<dbReference type="InterPro" id="IPR005198">
    <property type="entry name" value="Glyco_hydro_76"/>
</dbReference>
<evidence type="ECO:0000256" key="10">
    <source>
        <dbReference type="PIRNR" id="PIRNR016302"/>
    </source>
</evidence>